<accession>A0ABS6S547</accession>
<dbReference type="Proteomes" id="UP001196980">
    <property type="component" value="Unassembled WGS sequence"/>
</dbReference>
<dbReference type="EMBL" id="JABXWD010000675">
    <property type="protein sequence ID" value="MBV6343583.1"/>
    <property type="molecule type" value="Genomic_DNA"/>
</dbReference>
<protein>
    <recommendedName>
        <fullName evidence="3">DOT1 domain-containing protein</fullName>
    </recommendedName>
</protein>
<gene>
    <name evidence="1" type="ORF">HWQ67_18595</name>
</gene>
<sequence>MMLWFGDRRLKRAEKMDEIYRKVSRKGVKITEKGTFGPTLTLNTYNILCDLESYRMLEGLDDGLMFDAGSGNGCVLAVAKSIFKLNCFGIECDRELMEEADEYFS</sequence>
<organism evidence="1 2">
    <name type="scientific">Candidatus Magnetobacterium casense</name>
    <dbReference type="NCBI Taxonomy" id="1455061"/>
    <lineage>
        <taxon>Bacteria</taxon>
        <taxon>Pseudomonadati</taxon>
        <taxon>Nitrospirota</taxon>
        <taxon>Thermodesulfovibrionia</taxon>
        <taxon>Thermodesulfovibrionales</taxon>
        <taxon>Candidatus Magnetobacteriaceae</taxon>
        <taxon>Candidatus Magnetobacterium</taxon>
    </lineage>
</organism>
<evidence type="ECO:0000313" key="1">
    <source>
        <dbReference type="EMBL" id="MBV6343583.1"/>
    </source>
</evidence>
<name>A0ABS6S547_9BACT</name>
<proteinExistence type="predicted"/>
<evidence type="ECO:0008006" key="3">
    <source>
        <dbReference type="Google" id="ProtNLM"/>
    </source>
</evidence>
<comment type="caution">
    <text evidence="1">The sequence shown here is derived from an EMBL/GenBank/DDBJ whole genome shotgun (WGS) entry which is preliminary data.</text>
</comment>
<reference evidence="1 2" key="1">
    <citation type="journal article" date="2020" name="J Geophys Res Biogeosci">
        <title>Magnetotaxis as an Adaptation to Enable Bacterial Shuttling of Microbial Sulfur and Sulfur Cycling Across Aquatic Oxic#Anoxic Interfaces.</title>
        <authorList>
            <person name="Li J."/>
            <person name="Liu P."/>
            <person name="Wang J."/>
            <person name="Roberts A.P."/>
            <person name="Pan Y."/>
        </authorList>
    </citation>
    <scope>NUCLEOTIDE SEQUENCE [LARGE SCALE GENOMIC DNA]</scope>
    <source>
        <strain evidence="1 2">MYR-1_YQ</strain>
    </source>
</reference>
<feature type="non-terminal residue" evidence="1">
    <location>
        <position position="105"/>
    </location>
</feature>
<evidence type="ECO:0000313" key="2">
    <source>
        <dbReference type="Proteomes" id="UP001196980"/>
    </source>
</evidence>
<keyword evidence="2" id="KW-1185">Reference proteome</keyword>